<organism evidence="2 3">
    <name type="scientific">Taenia crassiceps</name>
    <dbReference type="NCBI Taxonomy" id="6207"/>
    <lineage>
        <taxon>Eukaryota</taxon>
        <taxon>Metazoa</taxon>
        <taxon>Spiralia</taxon>
        <taxon>Lophotrochozoa</taxon>
        <taxon>Platyhelminthes</taxon>
        <taxon>Cestoda</taxon>
        <taxon>Eucestoda</taxon>
        <taxon>Cyclophyllidea</taxon>
        <taxon>Taeniidae</taxon>
        <taxon>Taenia</taxon>
    </lineage>
</organism>
<evidence type="ECO:0000313" key="3">
    <source>
        <dbReference type="Proteomes" id="UP001651158"/>
    </source>
</evidence>
<comment type="caution">
    <text evidence="2">The sequence shown here is derived from an EMBL/GenBank/DDBJ whole genome shotgun (WGS) entry which is preliminary data.</text>
</comment>
<keyword evidence="3" id="KW-1185">Reference proteome</keyword>
<dbReference type="EMBL" id="JAKROA010000001">
    <property type="protein sequence ID" value="KAL5112983.1"/>
    <property type="molecule type" value="Genomic_DNA"/>
</dbReference>
<sequence length="625" mass="68738">MFDGNDTLLGFQRLVENYASNIINEFNAAKNRDPLTSPLHELKDKCSDVAEFYCDPKNWESFSCISRLAESLTHPANSVVSDIIEQLNLETSKQLLQATLLGVSNTEHDERFSKSIEDIQNESINHIVQFRHHEALQSIALGRLRSWTCEMMKAARRSVNDGGSTTYTTAARCARLRRRLLHLFSLARAAHALTQRLSNLRHPELACLEQDLMRIRLQLTLRLKQNCHQVVGADGDANATALCNDAHLLFKRFENLGSARASSIIHGKIYKRLQNLAKSMSELIMALSQETTGLSKIINIAEPFSLGELQALVERSLECFCNFYMTSVAPTVSPHKADAFVAQLARSDEEMEEISQSDTECMMDAFDVFDSFIEQNTPPSRLEGEATAETKDDVFVSTSLLPSPTDMDIESVIAEADNSVVDDAANEAGPPDEPDNAVTINKPSGLDGVQPAQSSVENGTIGRCDRGEAEESEQEEGEIIDDDNTHQDAELMEDGEEDDSGGDIDQTEEAIMREWAPTAESKARTKLAYTVAVQKALNDAMKSCRRELSVVVALGAFNESSGRSSLMEMRTSTPSATANATTGSIERGIRSAVARSHAVFRKELNSLLEQSMVSASAGMTKLTSL</sequence>
<dbReference type="Proteomes" id="UP001651158">
    <property type="component" value="Unassembled WGS sequence"/>
</dbReference>
<name>A0ABR4QT11_9CEST</name>
<feature type="compositionally biased region" description="Acidic residues" evidence="1">
    <location>
        <begin position="470"/>
        <end position="482"/>
    </location>
</feature>
<gene>
    <name evidence="2" type="ORF">TcWFU_009696</name>
</gene>
<proteinExistence type="predicted"/>
<evidence type="ECO:0000256" key="1">
    <source>
        <dbReference type="SAM" id="MobiDB-lite"/>
    </source>
</evidence>
<reference evidence="2 3" key="1">
    <citation type="journal article" date="2022" name="Front. Cell. Infect. Microbiol.">
        <title>The Genomes of Two Strains of Taenia crassiceps the Animal Model for the Study of Human Cysticercosis.</title>
        <authorList>
            <person name="Bobes R.J."/>
            <person name="Estrada K."/>
            <person name="Rios-Valencia D.G."/>
            <person name="Calderon-Gallegos A."/>
            <person name="de la Torre P."/>
            <person name="Carrero J.C."/>
            <person name="Sanchez-Flores A."/>
            <person name="Laclette J.P."/>
        </authorList>
    </citation>
    <scope>NUCLEOTIDE SEQUENCE [LARGE SCALE GENOMIC DNA]</scope>
    <source>
        <strain evidence="2">WFUcys</strain>
    </source>
</reference>
<accession>A0ABR4QT11</accession>
<feature type="region of interest" description="Disordered" evidence="1">
    <location>
        <begin position="423"/>
        <end position="485"/>
    </location>
</feature>
<evidence type="ECO:0000313" key="2">
    <source>
        <dbReference type="EMBL" id="KAL5112983.1"/>
    </source>
</evidence>
<protein>
    <submittedName>
        <fullName evidence="2">Uncharacterized protein</fullName>
    </submittedName>
</protein>